<proteinExistence type="inferred from homology"/>
<keyword evidence="3 4" id="KW-0663">Pyridoxal phosphate</keyword>
<dbReference type="GO" id="GO:0004123">
    <property type="term" value="F:cystathionine gamma-lyase activity"/>
    <property type="evidence" value="ECO:0007669"/>
    <property type="project" value="TreeGrafter"/>
</dbReference>
<evidence type="ECO:0000313" key="6">
    <source>
        <dbReference type="EMBL" id="MBN8660162.1"/>
    </source>
</evidence>
<dbReference type="EC" id="2.5.1.48" evidence="6"/>
<dbReference type="InterPro" id="IPR015424">
    <property type="entry name" value="PyrdxlP-dep_Trfase"/>
</dbReference>
<dbReference type="FunFam" id="3.40.640.10:FF:000009">
    <property type="entry name" value="Cystathionine gamma-synthase homolog"/>
    <property type="match status" value="1"/>
</dbReference>
<gene>
    <name evidence="6" type="ORF">J0M35_07345</name>
</gene>
<feature type="modified residue" description="N6-(pyridoxal phosphate)lysine" evidence="4">
    <location>
        <position position="199"/>
    </location>
</feature>
<comment type="similarity">
    <text evidence="2 5">Belongs to the trans-sulfuration enzymes family.</text>
</comment>
<dbReference type="Proteomes" id="UP000664277">
    <property type="component" value="Unassembled WGS sequence"/>
</dbReference>
<dbReference type="Gene3D" id="3.90.1150.10">
    <property type="entry name" value="Aspartate Aminotransferase, domain 1"/>
    <property type="match status" value="1"/>
</dbReference>
<dbReference type="Pfam" id="PF01053">
    <property type="entry name" value="Cys_Met_Meta_PP"/>
    <property type="match status" value="1"/>
</dbReference>
<comment type="caution">
    <text evidence="6">The sequence shown here is derived from an EMBL/GenBank/DDBJ whole genome shotgun (WGS) entry which is preliminary data.</text>
</comment>
<dbReference type="GO" id="GO:0030170">
    <property type="term" value="F:pyridoxal phosphate binding"/>
    <property type="evidence" value="ECO:0007669"/>
    <property type="project" value="InterPro"/>
</dbReference>
<dbReference type="InterPro" id="IPR015422">
    <property type="entry name" value="PyrdxlP-dep_Trfase_small"/>
</dbReference>
<accession>A0A8J7PF57</accession>
<dbReference type="GO" id="GO:0019343">
    <property type="term" value="P:cysteine biosynthetic process via cystathionine"/>
    <property type="evidence" value="ECO:0007669"/>
    <property type="project" value="TreeGrafter"/>
</dbReference>
<dbReference type="PANTHER" id="PTHR11808:SF15">
    <property type="entry name" value="CYSTATHIONINE GAMMA-LYASE"/>
    <property type="match status" value="1"/>
</dbReference>
<dbReference type="PANTHER" id="PTHR11808">
    <property type="entry name" value="TRANS-SULFURATION ENZYME FAMILY MEMBER"/>
    <property type="match status" value="1"/>
</dbReference>
<evidence type="ECO:0000256" key="2">
    <source>
        <dbReference type="ARBA" id="ARBA00009077"/>
    </source>
</evidence>
<dbReference type="GO" id="GO:0003962">
    <property type="term" value="F:cystathionine gamma-synthase activity"/>
    <property type="evidence" value="ECO:0007669"/>
    <property type="project" value="UniProtKB-EC"/>
</dbReference>
<dbReference type="GO" id="GO:0019346">
    <property type="term" value="P:transsulfuration"/>
    <property type="evidence" value="ECO:0007669"/>
    <property type="project" value="InterPro"/>
</dbReference>
<sequence length="394" mass="42643">MENEMKFSTLAIHAGQDPDPTTGAIITPIFQTSTYVQEGLNKHKGYEYARTQNPTRTALEECLAALEGGKYALSFGSGLAAEGNIMNLLSSGDHVICGDDVYGGTYRLFEKVWKRYGLTFTFVDASDPSKIKAAIKPETKMIWVETPTNPLLRLCDLKAISTLAKEHKLITVVDNTFASPYLQNPLKLGADIVVHSVTKYLGGHSDVVGGAVITSCDKLYETLKFHQNAVGAVPGPFDCWLVLRGLKTLAVRMEAHQKNAMAVARYLEKHPAVEKVMYPGLESHPQHKLAKEQMRGFGGMVSFVLKGGLESARQFLGTTKLFALAESLGGVESLVCHPVSMTHGSIPKEERDARGVVDALVRLSVGIEDVDDLIKDLEAGLAKVQVLAGSAGGK</sequence>
<dbReference type="Gene3D" id="3.40.640.10">
    <property type="entry name" value="Type I PLP-dependent aspartate aminotransferase-like (Major domain)"/>
    <property type="match status" value="1"/>
</dbReference>
<comment type="cofactor">
    <cofactor evidence="1 5">
        <name>pyridoxal 5'-phosphate</name>
        <dbReference type="ChEBI" id="CHEBI:597326"/>
    </cofactor>
</comment>
<evidence type="ECO:0000256" key="4">
    <source>
        <dbReference type="PIRSR" id="PIRSR001434-2"/>
    </source>
</evidence>
<evidence type="ECO:0000313" key="7">
    <source>
        <dbReference type="Proteomes" id="UP000664277"/>
    </source>
</evidence>
<dbReference type="AlphaFoldDB" id="A0A8J7PF57"/>
<protein>
    <submittedName>
        <fullName evidence="6">Cystathionine gamma-synthase</fullName>
        <ecNumber evidence="6">2.5.1.48</ecNumber>
    </submittedName>
</protein>
<dbReference type="NCBIfam" id="NF005871">
    <property type="entry name" value="PRK07811.1"/>
    <property type="match status" value="1"/>
</dbReference>
<evidence type="ECO:0000256" key="3">
    <source>
        <dbReference type="ARBA" id="ARBA00022898"/>
    </source>
</evidence>
<dbReference type="CDD" id="cd00614">
    <property type="entry name" value="CGS_like"/>
    <property type="match status" value="1"/>
</dbReference>
<dbReference type="EMBL" id="JAFLCK010000008">
    <property type="protein sequence ID" value="MBN8660162.1"/>
    <property type="molecule type" value="Genomic_DNA"/>
</dbReference>
<dbReference type="PIRSF" id="PIRSF001434">
    <property type="entry name" value="CGS"/>
    <property type="match status" value="1"/>
</dbReference>
<evidence type="ECO:0000256" key="1">
    <source>
        <dbReference type="ARBA" id="ARBA00001933"/>
    </source>
</evidence>
<dbReference type="GO" id="GO:0005737">
    <property type="term" value="C:cytoplasm"/>
    <property type="evidence" value="ECO:0007669"/>
    <property type="project" value="TreeGrafter"/>
</dbReference>
<evidence type="ECO:0000256" key="5">
    <source>
        <dbReference type="RuleBase" id="RU362118"/>
    </source>
</evidence>
<dbReference type="FunFam" id="3.90.1150.10:FF:000008">
    <property type="entry name" value="Cystathionine gamma-synthase"/>
    <property type="match status" value="1"/>
</dbReference>
<dbReference type="InterPro" id="IPR015421">
    <property type="entry name" value="PyrdxlP-dep_Trfase_major"/>
</dbReference>
<dbReference type="InterPro" id="IPR000277">
    <property type="entry name" value="Cys/Met-Metab_PyrdxlP-dep_enz"/>
</dbReference>
<organism evidence="6 7">
    <name type="scientific">Candidatus Obscuribacter phosphatis</name>
    <dbReference type="NCBI Taxonomy" id="1906157"/>
    <lineage>
        <taxon>Bacteria</taxon>
        <taxon>Bacillati</taxon>
        <taxon>Candidatus Melainabacteria</taxon>
        <taxon>Candidatus Obscuribacterales</taxon>
        <taxon>Candidatus Obscuribacteraceae</taxon>
        <taxon>Candidatus Obscuribacter</taxon>
    </lineage>
</organism>
<keyword evidence="6" id="KW-0808">Transferase</keyword>
<reference evidence="6" key="1">
    <citation type="submission" date="2021-02" db="EMBL/GenBank/DDBJ databases">
        <title>Genome-Resolved Metagenomics of a Microbial Community Performing Photosynthetic Biological Nutrient Removal.</title>
        <authorList>
            <person name="Mcdaniel E.A."/>
        </authorList>
    </citation>
    <scope>NUCLEOTIDE SEQUENCE</scope>
    <source>
        <strain evidence="6">UWPOB_OBS1</strain>
    </source>
</reference>
<name>A0A8J7PF57_9BACT</name>
<dbReference type="SUPFAM" id="SSF53383">
    <property type="entry name" value="PLP-dependent transferases"/>
    <property type="match status" value="1"/>
</dbReference>